<protein>
    <submittedName>
        <fullName evidence="1">DNA alkylation repair protein</fullName>
    </submittedName>
</protein>
<gene>
    <name evidence="1" type="ORF">QLQ12_44965</name>
</gene>
<reference evidence="1 2" key="1">
    <citation type="submission" date="2023-05" db="EMBL/GenBank/DDBJ databases">
        <title>Actinoplanes sp. NEAU-A12 genome sequencing.</title>
        <authorList>
            <person name="Wang Z.-S."/>
        </authorList>
    </citation>
    <scope>NUCLEOTIDE SEQUENCE [LARGE SCALE GENOMIC DNA]</scope>
    <source>
        <strain evidence="1 2">NEAU-A12</strain>
    </source>
</reference>
<dbReference type="SUPFAM" id="SSF48371">
    <property type="entry name" value="ARM repeat"/>
    <property type="match status" value="1"/>
</dbReference>
<keyword evidence="2" id="KW-1185">Reference proteome</keyword>
<name>A0ABT6X195_9ACTN</name>
<dbReference type="EMBL" id="JASCTH010000054">
    <property type="protein sequence ID" value="MDI6105753.1"/>
    <property type="molecule type" value="Genomic_DNA"/>
</dbReference>
<dbReference type="Gene3D" id="1.20.1660.10">
    <property type="entry name" value="Hypothetical protein (EF3068)"/>
    <property type="match status" value="1"/>
</dbReference>
<dbReference type="CDD" id="cd07064">
    <property type="entry name" value="AlkD_like_1"/>
    <property type="match status" value="1"/>
</dbReference>
<evidence type="ECO:0000313" key="2">
    <source>
        <dbReference type="Proteomes" id="UP001241758"/>
    </source>
</evidence>
<organism evidence="1 2">
    <name type="scientific">Actinoplanes sandaracinus</name>
    <dbReference type="NCBI Taxonomy" id="3045177"/>
    <lineage>
        <taxon>Bacteria</taxon>
        <taxon>Bacillati</taxon>
        <taxon>Actinomycetota</taxon>
        <taxon>Actinomycetes</taxon>
        <taxon>Micromonosporales</taxon>
        <taxon>Micromonosporaceae</taxon>
        <taxon>Actinoplanes</taxon>
    </lineage>
</organism>
<dbReference type="PANTHER" id="PTHR34070:SF1">
    <property type="entry name" value="DNA ALKYLATION REPAIR PROTEIN"/>
    <property type="match status" value="1"/>
</dbReference>
<dbReference type="RefSeq" id="WP_282767219.1">
    <property type="nucleotide sequence ID" value="NZ_JASCTH010000054.1"/>
</dbReference>
<proteinExistence type="predicted"/>
<dbReference type="PANTHER" id="PTHR34070">
    <property type="entry name" value="ARMADILLO-TYPE FOLD"/>
    <property type="match status" value="1"/>
</dbReference>
<dbReference type="InterPro" id="IPR014825">
    <property type="entry name" value="DNA_alkylation"/>
</dbReference>
<dbReference type="Proteomes" id="UP001241758">
    <property type="component" value="Unassembled WGS sequence"/>
</dbReference>
<dbReference type="InterPro" id="IPR016024">
    <property type="entry name" value="ARM-type_fold"/>
</dbReference>
<dbReference type="Pfam" id="PF08713">
    <property type="entry name" value="DNA_alkylation"/>
    <property type="match status" value="1"/>
</dbReference>
<dbReference type="Gene3D" id="1.25.40.290">
    <property type="entry name" value="ARM repeat domains"/>
    <property type="match status" value="1"/>
</dbReference>
<evidence type="ECO:0000313" key="1">
    <source>
        <dbReference type="EMBL" id="MDI6105753.1"/>
    </source>
</evidence>
<comment type="caution">
    <text evidence="1">The sequence shown here is derived from an EMBL/GenBank/DDBJ whole genome shotgun (WGS) entry which is preliminary data.</text>
</comment>
<accession>A0ABT6X195</accession>
<sequence>MGDLVAVLTDRLAGAFEEVRDPERAVGMAAYMRGRFPFLGLPSAVRRAQARLSLAGLPKPTETELRDVAMACWSRAEREFQQFACDYLTAHVKIPGPAFLDTVAELVTTKSWWDTVDPLATHVTAGLVRRHPALTARMDQWAEADDMWLVRTAILHQLHYREATDTERLFGYCARQATHGDFFVRKAIGWALRQYARTDPAAVRTFLSDHADSLSPLSIREAAKHL</sequence>